<evidence type="ECO:0000259" key="2">
    <source>
        <dbReference type="PROSITE" id="PS50943"/>
    </source>
</evidence>
<dbReference type="PROSITE" id="PS50943">
    <property type="entry name" value="HTH_CROC1"/>
    <property type="match status" value="1"/>
</dbReference>
<reference evidence="4" key="1">
    <citation type="journal article" date="2019" name="Int. J. Syst. Evol. Microbiol.">
        <title>The Global Catalogue of Microorganisms (GCM) 10K type strain sequencing project: providing services to taxonomists for standard genome sequencing and annotation.</title>
        <authorList>
            <consortium name="The Broad Institute Genomics Platform"/>
            <consortium name="The Broad Institute Genome Sequencing Center for Infectious Disease"/>
            <person name="Wu L."/>
            <person name="Ma J."/>
        </authorList>
    </citation>
    <scope>NUCLEOTIDE SEQUENCE [LARGE SCALE GENOMIC DNA]</scope>
    <source>
        <strain evidence="4">CGMCC 4.1469</strain>
    </source>
</reference>
<accession>A0ABW0KMI2</accession>
<dbReference type="InterPro" id="IPR015927">
    <property type="entry name" value="Peptidase_S24_S26A/B/C"/>
</dbReference>
<organism evidence="3 4">
    <name type="scientific">Prosthecobacter fluviatilis</name>
    <dbReference type="NCBI Taxonomy" id="445931"/>
    <lineage>
        <taxon>Bacteria</taxon>
        <taxon>Pseudomonadati</taxon>
        <taxon>Verrucomicrobiota</taxon>
        <taxon>Verrucomicrobiia</taxon>
        <taxon>Verrucomicrobiales</taxon>
        <taxon>Verrucomicrobiaceae</taxon>
        <taxon>Prosthecobacter</taxon>
    </lineage>
</organism>
<dbReference type="CDD" id="cd00093">
    <property type="entry name" value="HTH_XRE"/>
    <property type="match status" value="2"/>
</dbReference>
<dbReference type="InterPro" id="IPR036286">
    <property type="entry name" value="LexA/Signal_pep-like_sf"/>
</dbReference>
<dbReference type="RefSeq" id="WP_377164514.1">
    <property type="nucleotide sequence ID" value="NZ_JBHSMQ010000002.1"/>
</dbReference>
<evidence type="ECO:0000256" key="1">
    <source>
        <dbReference type="SAM" id="MobiDB-lite"/>
    </source>
</evidence>
<name>A0ABW0KMI2_9BACT</name>
<dbReference type="InterPro" id="IPR039418">
    <property type="entry name" value="LexA-like"/>
</dbReference>
<dbReference type="Gene3D" id="2.10.109.10">
    <property type="entry name" value="Umud Fragment, subunit A"/>
    <property type="match status" value="1"/>
</dbReference>
<proteinExistence type="predicted"/>
<dbReference type="Pfam" id="PF01381">
    <property type="entry name" value="HTH_3"/>
    <property type="match status" value="1"/>
</dbReference>
<protein>
    <submittedName>
        <fullName evidence="3">Helix-turn-helix domain-containing protein</fullName>
    </submittedName>
</protein>
<dbReference type="InterPro" id="IPR010982">
    <property type="entry name" value="Lambda_DNA-bd_dom_sf"/>
</dbReference>
<dbReference type="SMART" id="SM00530">
    <property type="entry name" value="HTH_XRE"/>
    <property type="match status" value="2"/>
</dbReference>
<dbReference type="Gene3D" id="1.10.260.40">
    <property type="entry name" value="lambda repressor-like DNA-binding domains"/>
    <property type="match status" value="2"/>
</dbReference>
<dbReference type="SUPFAM" id="SSF47413">
    <property type="entry name" value="lambda repressor-like DNA-binding domains"/>
    <property type="match status" value="2"/>
</dbReference>
<dbReference type="Pfam" id="PF00717">
    <property type="entry name" value="Peptidase_S24"/>
    <property type="match status" value="1"/>
</dbReference>
<evidence type="ECO:0000313" key="4">
    <source>
        <dbReference type="Proteomes" id="UP001596052"/>
    </source>
</evidence>
<feature type="region of interest" description="Disordered" evidence="1">
    <location>
        <begin position="205"/>
        <end position="232"/>
    </location>
</feature>
<comment type="caution">
    <text evidence="3">The sequence shown here is derived from an EMBL/GenBank/DDBJ whole genome shotgun (WGS) entry which is preliminary data.</text>
</comment>
<dbReference type="Proteomes" id="UP001596052">
    <property type="component" value="Unassembled WGS sequence"/>
</dbReference>
<sequence>MPHSPVSEEKLVGFPARCQSLRQKLRVSRPELASWLGVGRSYVSVMEKGRLAPSRPVFQLIEKLEAAANLKQLAMHMPQPDTSAAPSPVMSGLPPEAIAALDRLVQPAEETLSAPFPDAPAPSMPEEKPLQRGKNAFALRVAALREKMGVTRPKLAQRLGVSRQYVTKIENGAHASLPVIKLIEKLEAEVLHGTAATAQPTLHETPAAAPASPPLTQPPAAQEAPAAPATLPPVSAMPRISALPVLTIPAARDLTSPSLAAFAATEHFAFSVTDPDAFAMRLAGDAMLPQHHDGELAILYPNTAPHTGNRVIARLSDSLGGDILFRIYSTADHGHSIVLSSLNPLYPPVTLTPDEITWLYPVATTVRQMLH</sequence>
<gene>
    <name evidence="3" type="ORF">ACFQDI_06160</name>
</gene>
<dbReference type="CDD" id="cd06529">
    <property type="entry name" value="S24_LexA-like"/>
    <property type="match status" value="1"/>
</dbReference>
<keyword evidence="4" id="KW-1185">Reference proteome</keyword>
<dbReference type="InterPro" id="IPR001387">
    <property type="entry name" value="Cro/C1-type_HTH"/>
</dbReference>
<evidence type="ECO:0000313" key="3">
    <source>
        <dbReference type="EMBL" id="MFC5454435.1"/>
    </source>
</evidence>
<feature type="domain" description="HTH cro/C1-type" evidence="2">
    <location>
        <begin position="141"/>
        <end position="186"/>
    </location>
</feature>
<feature type="compositionally biased region" description="Low complexity" evidence="1">
    <location>
        <begin position="218"/>
        <end position="232"/>
    </location>
</feature>
<dbReference type="SUPFAM" id="SSF51306">
    <property type="entry name" value="LexA/Signal peptidase"/>
    <property type="match status" value="1"/>
</dbReference>
<dbReference type="EMBL" id="JBHSMQ010000002">
    <property type="protein sequence ID" value="MFC5454435.1"/>
    <property type="molecule type" value="Genomic_DNA"/>
</dbReference>